<protein>
    <submittedName>
        <fullName evidence="2">Uncharacterized protein</fullName>
    </submittedName>
</protein>
<name>A0A0H5RVG8_9EUKA</name>
<evidence type="ECO:0000256" key="1">
    <source>
        <dbReference type="SAM" id="Coils"/>
    </source>
</evidence>
<evidence type="ECO:0000313" key="2">
    <source>
        <dbReference type="EMBL" id="CRZ12744.1"/>
    </source>
</evidence>
<dbReference type="AlphaFoldDB" id="A0A0H5RVG8"/>
<keyword evidence="1" id="KW-0175">Coiled coil</keyword>
<reference evidence="2" key="1">
    <citation type="submission" date="2015-04" db="EMBL/GenBank/DDBJ databases">
        <title>The genome sequence of the plant pathogenic Rhizarian Plasmodiophora brassicae reveals insights in its biotrophic life cycle and the origin of chitin synthesis.</title>
        <authorList>
            <person name="Schwelm A."/>
            <person name="Fogelqvist J."/>
            <person name="Knaust A."/>
            <person name="Julke S."/>
            <person name="Lilja T."/>
            <person name="Dhandapani V."/>
            <person name="Bonilla-Rosso G."/>
            <person name="Karlsson M."/>
            <person name="Shevchenko A."/>
            <person name="Choi S.R."/>
            <person name="Kim H.G."/>
            <person name="Park J.Y."/>
            <person name="Lim Y.P."/>
            <person name="Ludwig-Muller J."/>
            <person name="Dixelius C."/>
        </authorList>
    </citation>
    <scope>NUCLEOTIDE SEQUENCE</scope>
    <source>
        <tissue evidence="2">Potato root galls</tissue>
    </source>
</reference>
<organism evidence="2">
    <name type="scientific">Spongospora subterranea</name>
    <dbReference type="NCBI Taxonomy" id="70186"/>
    <lineage>
        <taxon>Eukaryota</taxon>
        <taxon>Sar</taxon>
        <taxon>Rhizaria</taxon>
        <taxon>Endomyxa</taxon>
        <taxon>Phytomyxea</taxon>
        <taxon>Plasmodiophorida</taxon>
        <taxon>Plasmodiophoridae</taxon>
        <taxon>Spongospora</taxon>
    </lineage>
</organism>
<feature type="coiled-coil region" evidence="1">
    <location>
        <begin position="76"/>
        <end position="121"/>
    </location>
</feature>
<sequence length="131" mass="15071">WDRDVLQKRIEELGIENSDLIRTLHLSQQAYSNLENRCKIHNDSNGTERMANLKPGRARMAPEPPVGVSAPNSELIQSLQKQKSRVEEELAISRQLTKDAHRRYQNNIDALNRKVKIMAEQVNITRNFVIA</sequence>
<feature type="non-terminal residue" evidence="2">
    <location>
        <position position="1"/>
    </location>
</feature>
<dbReference type="EMBL" id="HACM01012302">
    <property type="protein sequence ID" value="CRZ12744.1"/>
    <property type="molecule type" value="Transcribed_RNA"/>
</dbReference>
<proteinExistence type="predicted"/>
<accession>A0A0H5RVG8</accession>